<reference evidence="3" key="1">
    <citation type="submission" date="2011-07" db="EMBL/GenBank/DDBJ databases">
        <authorList>
            <consortium name="Caenorhabditis brenneri Sequencing and Analysis Consortium"/>
            <person name="Wilson R.K."/>
        </authorList>
    </citation>
    <scope>NUCLEOTIDE SEQUENCE [LARGE SCALE GENOMIC DNA]</scope>
    <source>
        <strain evidence="3">PB2801</strain>
    </source>
</reference>
<evidence type="ECO:0000313" key="3">
    <source>
        <dbReference type="Proteomes" id="UP000008068"/>
    </source>
</evidence>
<keyword evidence="1" id="KW-1133">Transmembrane helix</keyword>
<keyword evidence="3" id="KW-1185">Reference proteome</keyword>
<evidence type="ECO:0000256" key="1">
    <source>
        <dbReference type="SAM" id="Phobius"/>
    </source>
</evidence>
<keyword evidence="1" id="KW-0812">Transmembrane</keyword>
<feature type="transmembrane region" description="Helical" evidence="1">
    <location>
        <begin position="229"/>
        <end position="255"/>
    </location>
</feature>
<evidence type="ECO:0000313" key="2">
    <source>
        <dbReference type="EMBL" id="EGT60021.1"/>
    </source>
</evidence>
<dbReference type="Proteomes" id="UP000008068">
    <property type="component" value="Unassembled WGS sequence"/>
</dbReference>
<dbReference type="InParanoid" id="G0NGH5"/>
<dbReference type="EMBL" id="GL379880">
    <property type="protein sequence ID" value="EGT60021.1"/>
    <property type="molecule type" value="Genomic_DNA"/>
</dbReference>
<name>G0NGH5_CAEBE</name>
<accession>G0NGH5</accession>
<organism evidence="3">
    <name type="scientific">Caenorhabditis brenneri</name>
    <name type="common">Nematode worm</name>
    <dbReference type="NCBI Taxonomy" id="135651"/>
    <lineage>
        <taxon>Eukaryota</taxon>
        <taxon>Metazoa</taxon>
        <taxon>Ecdysozoa</taxon>
        <taxon>Nematoda</taxon>
        <taxon>Chromadorea</taxon>
        <taxon>Rhabditida</taxon>
        <taxon>Rhabditina</taxon>
        <taxon>Rhabditomorpha</taxon>
        <taxon>Rhabditoidea</taxon>
        <taxon>Rhabditidae</taxon>
        <taxon>Peloderinae</taxon>
        <taxon>Caenorhabditis</taxon>
    </lineage>
</organism>
<dbReference type="HOGENOM" id="CLU_683759_0_0_1"/>
<feature type="transmembrane region" description="Helical" evidence="1">
    <location>
        <begin position="346"/>
        <end position="367"/>
    </location>
</feature>
<protein>
    <submittedName>
        <fullName evidence="2">Uncharacterized protein</fullName>
    </submittedName>
</protein>
<feature type="transmembrane region" description="Helical" evidence="1">
    <location>
        <begin position="30"/>
        <end position="46"/>
    </location>
</feature>
<sequence>MPHQPFFVPYSSQVCPADVQTVEEPSEESQISPFLYLFVALVLFVNRGRIANHRQRPVIIGFSVLLSVNGAVASDASATTEEPGWFMKIINYLYEHPWIIILMGVLVFLVLNAPPTVLRPLFIAANHRQRPIIIGFSVLLSVNGVVASDASATTEEPGWFMKIIDYFVLFVNRGRIARHPQISFIIGFLVLLFVGVVFASDASATSATSAISTTYEAVKEWVWSFWQDYVLIVDLALIVGMAVLGLVTYTCFVYWQRRRDNRNAVRPQYIIGFLVLLSVNGAVASDASATTEEPGWLMTFYRDNDIKVIFAVVVLVVLNPPTRAMYDSHFDSTFFLREPEYVEVVGKISVGVAGLALVCIVACIGYYKYHRSHPQHGVIVNPVAEPERRDWGQRDDDEEEDQL</sequence>
<keyword evidence="1" id="KW-0472">Membrane</keyword>
<proteinExistence type="predicted"/>
<gene>
    <name evidence="2" type="ORF">CAEBREN_05762</name>
</gene>
<feature type="transmembrane region" description="Helical" evidence="1">
    <location>
        <begin position="58"/>
        <end position="78"/>
    </location>
</feature>
<dbReference type="AlphaFoldDB" id="G0NGH5"/>
<feature type="transmembrane region" description="Helical" evidence="1">
    <location>
        <begin position="98"/>
        <end position="118"/>
    </location>
</feature>
<feature type="transmembrane region" description="Helical" evidence="1">
    <location>
        <begin position="182"/>
        <end position="200"/>
    </location>
</feature>
<feature type="transmembrane region" description="Helical" evidence="1">
    <location>
        <begin position="308"/>
        <end position="326"/>
    </location>
</feature>